<dbReference type="PRINTS" id="PR01950">
    <property type="entry name" value="LANCSUPER"/>
</dbReference>
<dbReference type="Pfam" id="PF05147">
    <property type="entry name" value="LANC_like"/>
    <property type="match status" value="1"/>
</dbReference>
<dbReference type="SMART" id="SM01260">
    <property type="entry name" value="LANC_like"/>
    <property type="match status" value="1"/>
</dbReference>
<dbReference type="AlphaFoldDB" id="A0A367EZ84"/>
<keyword evidence="3" id="KW-1185">Reference proteome</keyword>
<proteinExistence type="predicted"/>
<reference evidence="2 3" key="1">
    <citation type="submission" date="2018-06" db="EMBL/GenBank/DDBJ databases">
        <title>Sphaerisporangium craniellae sp. nov., isolated from a marine sponge in the South China Sea.</title>
        <authorList>
            <person name="Li L."/>
        </authorList>
    </citation>
    <scope>NUCLEOTIDE SEQUENCE [LARGE SCALE GENOMIC DNA]</scope>
    <source>
        <strain evidence="2 3">CCTCC AA 208026</strain>
    </source>
</reference>
<dbReference type="InterPro" id="IPR007822">
    <property type="entry name" value="LANC-like"/>
</dbReference>
<protein>
    <submittedName>
        <fullName evidence="2">Lanthionine biosynthesis cyclase LanC</fullName>
    </submittedName>
</protein>
<comment type="caution">
    <text evidence="2">The sequence shown here is derived from an EMBL/GenBank/DDBJ whole genome shotgun (WGS) entry which is preliminary data.</text>
</comment>
<feature type="binding site" evidence="1">
    <location>
        <position position="334"/>
    </location>
    <ligand>
        <name>Zn(2+)</name>
        <dbReference type="ChEBI" id="CHEBI:29105"/>
    </ligand>
</feature>
<gene>
    <name evidence="2" type="ORF">DQ384_35720</name>
</gene>
<sequence>MPHRQDAVRAVADAIADRLASPTTVRGLHLPQGWWPQSLAYGATGIALLHIERARAGCASWRHVHDWLACAAGGEILTGSDSHLFYGAPALGFAMNAASDLPGHYARARDELHRHIATTTRRRLDRAHARMDHGRLATLAEFDVIRGLAGIGAYLLRHEPHGELIRAVISYLVRLTEPVKDGGELLPGWWTDLNPAGRRSEDFAGGHGNNGVAHGVCGPLALLSLALRDGVVVDGHIDAIQRICAWLDDWRQDGKAGPWWPYWVTRTELREGHHSKSGPSRPSWCYGTAGLARAQQLTSLATGDLTRQRMAESALVRALTDPGQLAAITDSSLCHGYAGLVHIACRAATDAVTPDVVACLPRLLGMIIEDDIDADSVAASLLLRPGDPGLLEGAAGIALALHSAHSGVPPASGWDSCLLIS</sequence>
<keyword evidence="1" id="KW-0479">Metal-binding</keyword>
<dbReference type="InterPro" id="IPR033889">
    <property type="entry name" value="LanC"/>
</dbReference>
<dbReference type="Gene3D" id="1.50.10.20">
    <property type="match status" value="1"/>
</dbReference>
<name>A0A367EZ84_9ACTN</name>
<dbReference type="Proteomes" id="UP000253094">
    <property type="component" value="Unassembled WGS sequence"/>
</dbReference>
<dbReference type="EMBL" id="QOIL01000028">
    <property type="protein sequence ID" value="RCG22490.1"/>
    <property type="molecule type" value="Genomic_DNA"/>
</dbReference>
<evidence type="ECO:0000313" key="2">
    <source>
        <dbReference type="EMBL" id="RCG22490.1"/>
    </source>
</evidence>
<keyword evidence="1" id="KW-0862">Zinc</keyword>
<organism evidence="2 3">
    <name type="scientific">Sphaerisporangium album</name>
    <dbReference type="NCBI Taxonomy" id="509200"/>
    <lineage>
        <taxon>Bacteria</taxon>
        <taxon>Bacillati</taxon>
        <taxon>Actinomycetota</taxon>
        <taxon>Actinomycetes</taxon>
        <taxon>Streptosporangiales</taxon>
        <taxon>Streptosporangiaceae</taxon>
        <taxon>Sphaerisporangium</taxon>
    </lineage>
</organism>
<dbReference type="SUPFAM" id="SSF158745">
    <property type="entry name" value="LanC-like"/>
    <property type="match status" value="1"/>
</dbReference>
<feature type="binding site" evidence="1">
    <location>
        <position position="335"/>
    </location>
    <ligand>
        <name>Zn(2+)</name>
        <dbReference type="ChEBI" id="CHEBI:29105"/>
    </ligand>
</feature>
<evidence type="ECO:0000313" key="3">
    <source>
        <dbReference type="Proteomes" id="UP000253094"/>
    </source>
</evidence>
<dbReference type="GO" id="GO:0031179">
    <property type="term" value="P:peptide modification"/>
    <property type="evidence" value="ECO:0007669"/>
    <property type="project" value="InterPro"/>
</dbReference>
<dbReference type="OrthoDB" id="1882482at2"/>
<dbReference type="PRINTS" id="PR01955">
    <property type="entry name" value="LANCFRANKIA"/>
</dbReference>
<dbReference type="CDD" id="cd04793">
    <property type="entry name" value="LanC"/>
    <property type="match status" value="1"/>
</dbReference>
<accession>A0A367EZ84</accession>
<dbReference type="GO" id="GO:0046872">
    <property type="term" value="F:metal ion binding"/>
    <property type="evidence" value="ECO:0007669"/>
    <property type="project" value="UniProtKB-KW"/>
</dbReference>
<evidence type="ECO:0000256" key="1">
    <source>
        <dbReference type="PIRSR" id="PIRSR607822-1"/>
    </source>
</evidence>
<feature type="binding site" evidence="1">
    <location>
        <position position="285"/>
    </location>
    <ligand>
        <name>Zn(2+)</name>
        <dbReference type="ChEBI" id="CHEBI:29105"/>
    </ligand>
</feature>